<dbReference type="InterPro" id="IPR003441">
    <property type="entry name" value="NAC-dom"/>
</dbReference>
<evidence type="ECO:0000313" key="6">
    <source>
        <dbReference type="Proteomes" id="UP000694864"/>
    </source>
</evidence>
<reference evidence="7" key="2">
    <citation type="submission" date="2025-08" db="UniProtKB">
        <authorList>
            <consortium name="RefSeq"/>
        </authorList>
    </citation>
    <scope>IDENTIFICATION</scope>
    <source>
        <tissue evidence="7">Leaf</tissue>
    </source>
</reference>
<dbReference type="RefSeq" id="XP_019094506.1">
    <property type="nucleotide sequence ID" value="XM_019238961.1"/>
</dbReference>
<dbReference type="Proteomes" id="UP000694864">
    <property type="component" value="Chromosome 17"/>
</dbReference>
<sequence length="200" mass="22726">MAAQQNPLPQGGNISVPLCTRFAPNAREVIEEFLLPTLSQTPPLRGTGLIEFGELGLFISGQRPWEPTAYPYFHVNHFWLFVRRWSYESSRDVGSFGKWKVAGKATGIHSQDGRFIIGYVQKFDLVKDGLRTGWYQHEYRRYSNATFEEVVISHLVYDSSKRDLAPDHIYHGGPDQNVVGLQPAAQNVNPKHPVMIPKME</sequence>
<accession>A0ABM1R668</accession>
<keyword evidence="1" id="KW-0805">Transcription regulation</keyword>
<dbReference type="InterPro" id="IPR036093">
    <property type="entry name" value="NAC_dom_sf"/>
</dbReference>
<organism evidence="6 7">
    <name type="scientific">Camelina sativa</name>
    <name type="common">False flax</name>
    <name type="synonym">Myagrum sativum</name>
    <dbReference type="NCBI Taxonomy" id="90675"/>
    <lineage>
        <taxon>Eukaryota</taxon>
        <taxon>Viridiplantae</taxon>
        <taxon>Streptophyta</taxon>
        <taxon>Embryophyta</taxon>
        <taxon>Tracheophyta</taxon>
        <taxon>Spermatophyta</taxon>
        <taxon>Magnoliopsida</taxon>
        <taxon>eudicotyledons</taxon>
        <taxon>Gunneridae</taxon>
        <taxon>Pentapetalae</taxon>
        <taxon>rosids</taxon>
        <taxon>malvids</taxon>
        <taxon>Brassicales</taxon>
        <taxon>Brassicaceae</taxon>
        <taxon>Camelineae</taxon>
        <taxon>Camelina</taxon>
    </lineage>
</organism>
<dbReference type="GeneID" id="109129918"/>
<protein>
    <submittedName>
        <fullName evidence="7">Uncharacterized protein LOC109129918</fullName>
    </submittedName>
</protein>
<feature type="domain" description="NAC" evidence="5">
    <location>
        <begin position="16"/>
        <end position="158"/>
    </location>
</feature>
<keyword evidence="3" id="KW-0804">Transcription</keyword>
<evidence type="ECO:0000259" key="5">
    <source>
        <dbReference type="PROSITE" id="PS51005"/>
    </source>
</evidence>
<gene>
    <name evidence="7" type="primary">LOC109129918</name>
</gene>
<dbReference type="PROSITE" id="PS51005">
    <property type="entry name" value="NAC"/>
    <property type="match status" value="1"/>
</dbReference>
<evidence type="ECO:0000256" key="3">
    <source>
        <dbReference type="ARBA" id="ARBA00023163"/>
    </source>
</evidence>
<proteinExistence type="predicted"/>
<evidence type="ECO:0000256" key="4">
    <source>
        <dbReference type="ARBA" id="ARBA00023242"/>
    </source>
</evidence>
<dbReference type="Pfam" id="PF02365">
    <property type="entry name" value="NAM"/>
    <property type="match status" value="1"/>
</dbReference>
<dbReference type="Gene3D" id="2.170.150.80">
    <property type="entry name" value="NAC domain"/>
    <property type="match status" value="1"/>
</dbReference>
<evidence type="ECO:0000313" key="7">
    <source>
        <dbReference type="RefSeq" id="XP_019094506.1"/>
    </source>
</evidence>
<name>A0ABM1R668_CAMSA</name>
<evidence type="ECO:0000256" key="1">
    <source>
        <dbReference type="ARBA" id="ARBA00023015"/>
    </source>
</evidence>
<keyword evidence="4" id="KW-0539">Nucleus</keyword>
<keyword evidence="2" id="KW-0238">DNA-binding</keyword>
<evidence type="ECO:0000256" key="2">
    <source>
        <dbReference type="ARBA" id="ARBA00023125"/>
    </source>
</evidence>
<reference evidence="6" key="1">
    <citation type="journal article" date="2014" name="Nat. Commun.">
        <title>The emerging biofuel crop Camelina sativa retains a highly undifferentiated hexaploid genome structure.</title>
        <authorList>
            <person name="Kagale S."/>
            <person name="Koh C."/>
            <person name="Nixon J."/>
            <person name="Bollina V."/>
            <person name="Clarke W.E."/>
            <person name="Tuteja R."/>
            <person name="Spillane C."/>
            <person name="Robinson S.J."/>
            <person name="Links M.G."/>
            <person name="Clarke C."/>
            <person name="Higgins E.E."/>
            <person name="Huebert T."/>
            <person name="Sharpe A.G."/>
            <person name="Parkin I.A."/>
        </authorList>
    </citation>
    <scope>NUCLEOTIDE SEQUENCE [LARGE SCALE GENOMIC DNA]</scope>
    <source>
        <strain evidence="6">cv. DH55</strain>
    </source>
</reference>
<dbReference type="SUPFAM" id="SSF101941">
    <property type="entry name" value="NAC domain"/>
    <property type="match status" value="1"/>
</dbReference>
<keyword evidence="6" id="KW-1185">Reference proteome</keyword>